<dbReference type="PANTHER" id="PTHR19959">
    <property type="entry name" value="KINESIN LIGHT CHAIN"/>
    <property type="match status" value="1"/>
</dbReference>
<dbReference type="EMBL" id="JBHMEI010000001">
    <property type="protein sequence ID" value="MFB9200182.1"/>
    <property type="molecule type" value="Genomic_DNA"/>
</dbReference>
<protein>
    <submittedName>
        <fullName evidence="1">Tetratricopeptide repeat protein</fullName>
    </submittedName>
</protein>
<dbReference type="SUPFAM" id="SSF52540">
    <property type="entry name" value="P-loop containing nucleoside triphosphate hydrolases"/>
    <property type="match status" value="1"/>
</dbReference>
<dbReference type="Pfam" id="PF13424">
    <property type="entry name" value="TPR_12"/>
    <property type="match status" value="1"/>
</dbReference>
<name>A0ABV5I782_9ACTN</name>
<keyword evidence="2" id="KW-1185">Reference proteome</keyword>
<dbReference type="InterPro" id="IPR011990">
    <property type="entry name" value="TPR-like_helical_dom_sf"/>
</dbReference>
<dbReference type="PANTHER" id="PTHR19959:SF119">
    <property type="entry name" value="FUNGAL LIPASE-LIKE DOMAIN-CONTAINING PROTEIN"/>
    <property type="match status" value="1"/>
</dbReference>
<dbReference type="SUPFAM" id="SSF48452">
    <property type="entry name" value="TPR-like"/>
    <property type="match status" value="3"/>
</dbReference>
<dbReference type="RefSeq" id="WP_189645766.1">
    <property type="nucleotide sequence ID" value="NZ_BMRC01000001.1"/>
</dbReference>
<evidence type="ECO:0000313" key="2">
    <source>
        <dbReference type="Proteomes" id="UP001589647"/>
    </source>
</evidence>
<dbReference type="InterPro" id="IPR019734">
    <property type="entry name" value="TPR_rpt"/>
</dbReference>
<organism evidence="1 2">
    <name type="scientific">Nonomuraea spiralis</name>
    <dbReference type="NCBI Taxonomy" id="46182"/>
    <lineage>
        <taxon>Bacteria</taxon>
        <taxon>Bacillati</taxon>
        <taxon>Actinomycetota</taxon>
        <taxon>Actinomycetes</taxon>
        <taxon>Streptosporangiales</taxon>
        <taxon>Streptosporangiaceae</taxon>
        <taxon>Nonomuraea</taxon>
    </lineage>
</organism>
<dbReference type="Pfam" id="PF13374">
    <property type="entry name" value="TPR_10"/>
    <property type="match status" value="1"/>
</dbReference>
<proteinExistence type="predicted"/>
<accession>A0ABV5I782</accession>
<dbReference type="Gene3D" id="1.25.40.10">
    <property type="entry name" value="Tetratricopeptide repeat domain"/>
    <property type="match status" value="3"/>
</dbReference>
<reference evidence="1 2" key="1">
    <citation type="submission" date="2024-09" db="EMBL/GenBank/DDBJ databases">
        <authorList>
            <person name="Sun Q."/>
            <person name="Mori K."/>
        </authorList>
    </citation>
    <scope>NUCLEOTIDE SEQUENCE [LARGE SCALE GENOMIC DNA]</scope>
    <source>
        <strain evidence="1 2">CCM 3426</strain>
    </source>
</reference>
<dbReference type="SMART" id="SM00028">
    <property type="entry name" value="TPR"/>
    <property type="match status" value="5"/>
</dbReference>
<dbReference type="Proteomes" id="UP001589647">
    <property type="component" value="Unassembled WGS sequence"/>
</dbReference>
<dbReference type="InterPro" id="IPR027417">
    <property type="entry name" value="P-loop_NTPase"/>
</dbReference>
<gene>
    <name evidence="1" type="ORF">ACFFV7_03165</name>
</gene>
<evidence type="ECO:0000313" key="1">
    <source>
        <dbReference type="EMBL" id="MFB9200182.1"/>
    </source>
</evidence>
<sequence length="1021" mass="110163">MTEPPVAAQTQVNAPRAGGVVNAVQDGVLNVHQWKPAYRLEDFPAAPRPVQAARVQRQPSLLLRAGYRAVPFSGREDDLRRLSAWRDGDEGPGLGVRLLHGPGGQGKTRLAARFAELSRAAGWQVWQATANAPGTAEAQATADAQVPADGPGVLVVVDYAERWPVPALYELLQEPALSTGRVRVLLLARPAGVWWDSIAAWIDRVLDTDADAQPLSPLVAGPDLRQRLFADARDHFATHLRLPPGQAATIAPPAGLADDEAYAQVLTVHIAALAAVDALRHGEEEPAGPARASAYLLRREREHWAELHRRTPEPMASDPTALGRAVFTATFTRPLARPHARAVLRLAALAETVEQANTLLDDHGYCYPPAQPGTVLEPLYPDRLAEDFAALSLPGAEPAVLQAGADDWAGHALAGLLAVPAGPAGEQGQAPPWVRPALTMLIETARRWPHVATTQLYPLLAARPELMPHAGGAALARLANLPGVDPDLLGHVEDHLPAGRHIDLDIGMAALSTRLTGHYLAATTDPDAHAALHVNHAIRLVHAGQHHAALESCQRAVDLYRRLSEHDEEDRRPELAGALNNLANLLSTVGRRAEALPISEHAVRLCDDLAAHDRDTYLPDLAMSLTNHAARLAETGRLEEALPVSEQAVQLYDELAARDRDVYLPDLAMALNNHANRLRAAWRLDEALLISEQAVQLYDELATRDREAHLPDLASSLDNRATVLAETGRVAEALPISERALRLRRHLAGVNQDAYLPALALSLNNHALLLADLGRLEEALPMSEQAVRLCGELAALDRVARLPDLAMALTNHATRLTEAGRLLDALPYSEQAALAYGELAELDREAVLPGLARSLSTHAARLAEAGRRDEALPVAELGIGLYDELIGADRHAHLPALATSLDNYATLLTETGRPRDALPVTERAVLLHGELADLNPDVYLPDRVRSLGIRGWTLTRAHRYGEAVVPLVEALTAWEEPPGFANDLLATVVDLLRTAHRAGPDEVDTVFEALTGDTLTEWLGP</sequence>
<comment type="caution">
    <text evidence="1">The sequence shown here is derived from an EMBL/GenBank/DDBJ whole genome shotgun (WGS) entry which is preliminary data.</text>
</comment>